<reference evidence="1 2" key="1">
    <citation type="submission" date="2014-03" db="EMBL/GenBank/DDBJ databases">
        <authorList>
            <person name="Urmite Genomes U."/>
        </authorList>
    </citation>
    <scope>NUCLEOTIDE SEQUENCE [LARGE SCALE GENOMIC DNA]</scope>
    <source>
        <strain evidence="1 2">Vm-5</strain>
    </source>
</reference>
<proteinExistence type="predicted"/>
<evidence type="ECO:0000313" key="1">
    <source>
        <dbReference type="EMBL" id="CDQ41225.1"/>
    </source>
</evidence>
<dbReference type="RefSeq" id="WP_038245857.1">
    <property type="nucleotide sequence ID" value="NZ_BNER01000009.1"/>
</dbReference>
<comment type="caution">
    <text evidence="1">The sequence shown here is derived from an EMBL/GenBank/DDBJ whole genome shotgun (WGS) entry which is preliminary data.</text>
</comment>
<dbReference type="Proteomes" id="UP000028875">
    <property type="component" value="Unassembled WGS sequence"/>
</dbReference>
<reference evidence="2" key="2">
    <citation type="submission" date="2014-05" db="EMBL/GenBank/DDBJ databases">
        <title>Draft genome sequence of Virgibacillus massiliensis Vm-5.</title>
        <authorList>
            <person name="Khelaifia S."/>
            <person name="Croce O."/>
            <person name="Lagier J.C."/>
            <person name="Raoult D."/>
        </authorList>
    </citation>
    <scope>NUCLEOTIDE SEQUENCE [LARGE SCALE GENOMIC DNA]</scope>
    <source>
        <strain evidence="2">Vm-5</strain>
    </source>
</reference>
<keyword evidence="2" id="KW-1185">Reference proteome</keyword>
<protein>
    <recommendedName>
        <fullName evidence="3">DUF4127 family protein</fullName>
    </recommendedName>
</protein>
<evidence type="ECO:0000313" key="2">
    <source>
        <dbReference type="Proteomes" id="UP000028875"/>
    </source>
</evidence>
<dbReference type="STRING" id="1462526.BN990_03582"/>
<gene>
    <name evidence="1" type="ORF">BN990_03582</name>
</gene>
<dbReference type="InterPro" id="IPR025394">
    <property type="entry name" value="DUF4127"/>
</dbReference>
<organism evidence="1 2">
    <name type="scientific">Virgibacillus massiliensis</name>
    <dbReference type="NCBI Taxonomy" id="1462526"/>
    <lineage>
        <taxon>Bacteria</taxon>
        <taxon>Bacillati</taxon>
        <taxon>Bacillota</taxon>
        <taxon>Bacilli</taxon>
        <taxon>Bacillales</taxon>
        <taxon>Bacillaceae</taxon>
        <taxon>Virgibacillus</taxon>
    </lineage>
</organism>
<accession>A0A024QG85</accession>
<sequence length="507" mass="59328">MRIIYIPIDERPCNTEIVKRIANSTPEIKLILPPNEFFGNKKSPAHTEELWEWLNVEAKNCHALILSIDMLIYGGLIPSRLHYLSEDTGMRWLNRLRSFHRNHANLPIYAFNLIMRTPSYSSSDEEPDYYEDWGREIFLNSYLHNKSKHEDLSQKELIQLHDVQLRLPEKYVEDYETRREYNLHINESMLELANEGVFTFLAIPQDDSSEYGYTAKDQRVILSKRESLHLYEKVLIYPGADEAGATLLARVYNDLKDCCPKIFPIWSSIHGPQITPMYEDRTFEESMKFHIRAAGCLLVDDANSADLILAYNTPGLVMQESCDQYNKDATYTSFRDMKEFVSQMKRYILHGRKIIVADSAYANGGDFDLITLMDEKGILDKIVSYKGWNTNCNTLGTTLSQGVIGQNGYSVRLQENIIYHLLDDYFYQAEIRKELTTKFLPNHNLSYFDLKNKADLVNKERDRRMICYFTEKIKNSFPQINIEELYTYAPWNRMFECGVRLKVKFLR</sequence>
<dbReference type="AlphaFoldDB" id="A0A024QG85"/>
<dbReference type="Pfam" id="PF13552">
    <property type="entry name" value="DUF4127"/>
    <property type="match status" value="1"/>
</dbReference>
<dbReference type="EMBL" id="CCDP010000002">
    <property type="protein sequence ID" value="CDQ41225.1"/>
    <property type="molecule type" value="Genomic_DNA"/>
</dbReference>
<dbReference type="eggNOG" id="ENOG502Z7Q0">
    <property type="taxonomic scope" value="Bacteria"/>
</dbReference>
<evidence type="ECO:0008006" key="3">
    <source>
        <dbReference type="Google" id="ProtNLM"/>
    </source>
</evidence>
<name>A0A024QG85_9BACI</name>
<dbReference type="OrthoDB" id="9789552at2"/>